<feature type="compositionally biased region" description="Low complexity" evidence="2">
    <location>
        <begin position="742"/>
        <end position="751"/>
    </location>
</feature>
<feature type="repeat" description="TPR" evidence="1">
    <location>
        <begin position="590"/>
        <end position="623"/>
    </location>
</feature>
<dbReference type="STRING" id="75913.A0A0K0F4X8"/>
<dbReference type="GO" id="GO:0042073">
    <property type="term" value="P:intraciliary transport"/>
    <property type="evidence" value="ECO:0007669"/>
    <property type="project" value="TreeGrafter"/>
</dbReference>
<dbReference type="GO" id="GO:0097730">
    <property type="term" value="C:non-motile cilium"/>
    <property type="evidence" value="ECO:0007669"/>
    <property type="project" value="TreeGrafter"/>
</dbReference>
<dbReference type="SMART" id="SM00028">
    <property type="entry name" value="TPR"/>
    <property type="match status" value="9"/>
</dbReference>
<dbReference type="GO" id="GO:0097546">
    <property type="term" value="C:ciliary base"/>
    <property type="evidence" value="ECO:0007669"/>
    <property type="project" value="TreeGrafter"/>
</dbReference>
<dbReference type="Gene3D" id="1.25.40.10">
    <property type="entry name" value="Tetratricopeptide repeat domain"/>
    <property type="match status" value="2"/>
</dbReference>
<feature type="repeat" description="TPR" evidence="1">
    <location>
        <begin position="624"/>
        <end position="657"/>
    </location>
</feature>
<dbReference type="GO" id="GO:0005814">
    <property type="term" value="C:centriole"/>
    <property type="evidence" value="ECO:0007669"/>
    <property type="project" value="TreeGrafter"/>
</dbReference>
<evidence type="ECO:0000256" key="1">
    <source>
        <dbReference type="PROSITE-ProRule" id="PRU00339"/>
    </source>
</evidence>
<evidence type="ECO:0000313" key="3">
    <source>
        <dbReference type="Proteomes" id="UP000035680"/>
    </source>
</evidence>
<keyword evidence="1" id="KW-0802">TPR repeat</keyword>
<feature type="repeat" description="TPR" evidence="1">
    <location>
        <begin position="522"/>
        <end position="555"/>
    </location>
</feature>
<dbReference type="WBParaSite" id="SVE_0386800.1">
    <property type="protein sequence ID" value="SVE_0386800.1"/>
    <property type="gene ID" value="SVE_0386800"/>
</dbReference>
<dbReference type="Pfam" id="PF13414">
    <property type="entry name" value="TPR_11"/>
    <property type="match status" value="1"/>
</dbReference>
<dbReference type="PROSITE" id="PS50005">
    <property type="entry name" value="TPR"/>
    <property type="match status" value="5"/>
</dbReference>
<dbReference type="PROSITE" id="PS50293">
    <property type="entry name" value="TPR_REGION"/>
    <property type="match status" value="1"/>
</dbReference>
<accession>A0A0K0F4X8</accession>
<dbReference type="InterPro" id="IPR019734">
    <property type="entry name" value="TPR_rpt"/>
</dbReference>
<dbReference type="SUPFAM" id="SSF48452">
    <property type="entry name" value="TPR-like"/>
    <property type="match status" value="3"/>
</dbReference>
<feature type="compositionally biased region" description="Basic and acidic residues" evidence="2">
    <location>
        <begin position="166"/>
        <end position="175"/>
    </location>
</feature>
<feature type="compositionally biased region" description="Basic and acidic residues" evidence="2">
    <location>
        <begin position="788"/>
        <end position="797"/>
    </location>
</feature>
<reference evidence="3" key="1">
    <citation type="submission" date="2014-07" db="EMBL/GenBank/DDBJ databases">
        <authorList>
            <person name="Martin A.A"/>
            <person name="De Silva N."/>
        </authorList>
    </citation>
    <scope>NUCLEOTIDE SEQUENCE</scope>
</reference>
<evidence type="ECO:0000313" key="4">
    <source>
        <dbReference type="WBParaSite" id="SVE_0386800.1"/>
    </source>
</evidence>
<sequence length="834" mass="94539">MDGKDDEDDYGGFNDYEHAYDVENMFEDRSFQQALAKSSHGRRPTTAALRQRTGTILPTRMSSNRTESNLQTASRMRSSLMSRGGDISNRPMTAIKAAGYTSMGRKSNFESIQNPFNKESITEETLEDKCKKIEKQVNQLLKESIMAYDNQNFKLSLEKAKEAGRKEREVVKLREQSSSSNSSYNNGSNNDPAVNVDLTFTVLFNLAEQYNANGMLNEALNTYLVIVKNNRVFTNAGKLKINIGNIYFRKKDYVKAIKYYRMGLDEVNNLESTVKIKLLNNIGVSLIKLGKYYDALATFEYAVDEGGDYSTALNLVLTSYCLDDADKMKESFQKLIDIPTMIDDDVSKNSEIDILAAQIMNNDNLKQWERKRKQVAEKTILTAAKIISPAIASTFTEGYAWCVEAIKQSVYAPLATELEMNKAVELLKRGEISAATDAFLVFNTKESNVASSAASNLAMLSLLKGTTADIAEAETYADQSLSFDRYNSNAFVSRGNIYFMKNDYTNALQYYREALNVEPSRVQALFNMGLVYQKTNDFQKALECYYKLNHMLANNVQVITQLAGIYEKIENNEQAIELYSQANSLAPTDPEILNKLGRLYDIEGDRSQAFQCFYDSFRLFPSNIKVIEWLGAYYIDAQFAEKAVSYFEKAAVIEPNNIKWQLMMASCERRSGNYQKALTLYKEIHRKFPENVECLKFLVRICTDLGMGEAKIYHEKLEKIEKIKLLREQRDNISSQGKRVLSSASSHDSSSTTNKKDGTLRIPSSKSQRESSAKSLLEGEEPYMANTKKLDNLDFRYNDPIGPQASRPKTGHHVHQSMNEMFENDDIDDNLLPD</sequence>
<dbReference type="PANTHER" id="PTHR44117">
    <property type="entry name" value="INTRAFLAGELLAR TRANSPORT PROTEIN 88 HOMOLOG"/>
    <property type="match status" value="1"/>
</dbReference>
<evidence type="ECO:0000256" key="2">
    <source>
        <dbReference type="SAM" id="MobiDB-lite"/>
    </source>
</evidence>
<feature type="region of interest" description="Disordered" evidence="2">
    <location>
        <begin position="734"/>
        <end position="814"/>
    </location>
</feature>
<dbReference type="GO" id="GO:1905515">
    <property type="term" value="P:non-motile cilium assembly"/>
    <property type="evidence" value="ECO:0007669"/>
    <property type="project" value="TreeGrafter"/>
</dbReference>
<dbReference type="AlphaFoldDB" id="A0A0K0F4X8"/>
<protein>
    <submittedName>
        <fullName evidence="4">OSM-5 (inferred by orthology to a C. elegans protein)</fullName>
    </submittedName>
</protein>
<dbReference type="GO" id="GO:0036064">
    <property type="term" value="C:ciliary basal body"/>
    <property type="evidence" value="ECO:0007669"/>
    <property type="project" value="TreeGrafter"/>
</dbReference>
<dbReference type="InterPro" id="IPR011990">
    <property type="entry name" value="TPR-like_helical_dom_sf"/>
</dbReference>
<reference evidence="4" key="2">
    <citation type="submission" date="2015-08" db="UniProtKB">
        <authorList>
            <consortium name="WormBaseParasite"/>
        </authorList>
    </citation>
    <scope>IDENTIFICATION</scope>
</reference>
<name>A0A0K0F4X8_STRVS</name>
<dbReference type="Pfam" id="PF13181">
    <property type="entry name" value="TPR_8"/>
    <property type="match status" value="2"/>
</dbReference>
<feature type="region of interest" description="Disordered" evidence="2">
    <location>
        <begin position="166"/>
        <end position="190"/>
    </location>
</feature>
<proteinExistence type="predicted"/>
<feature type="repeat" description="TPR" evidence="1">
    <location>
        <begin position="488"/>
        <end position="521"/>
    </location>
</feature>
<dbReference type="PANTHER" id="PTHR44117:SF1">
    <property type="entry name" value="INTRAFLAGELLAR TRANSPORT PROTEIN 88 HOMOLOG"/>
    <property type="match status" value="1"/>
</dbReference>
<feature type="repeat" description="TPR" evidence="1">
    <location>
        <begin position="556"/>
        <end position="589"/>
    </location>
</feature>
<dbReference type="GO" id="GO:0019894">
    <property type="term" value="F:kinesin binding"/>
    <property type="evidence" value="ECO:0007669"/>
    <property type="project" value="TreeGrafter"/>
</dbReference>
<keyword evidence="3" id="KW-1185">Reference proteome</keyword>
<feature type="compositionally biased region" description="Low complexity" evidence="2">
    <location>
        <begin position="177"/>
        <end position="190"/>
    </location>
</feature>
<dbReference type="Proteomes" id="UP000035680">
    <property type="component" value="Unassembled WGS sequence"/>
</dbReference>
<dbReference type="FunFam" id="1.25.40.10:FF:001034">
    <property type="entry name" value="Intraflagellar transport 88 homolog"/>
    <property type="match status" value="1"/>
</dbReference>
<organism evidence="3 4">
    <name type="scientific">Strongyloides venezuelensis</name>
    <name type="common">Threadworm</name>
    <dbReference type="NCBI Taxonomy" id="75913"/>
    <lineage>
        <taxon>Eukaryota</taxon>
        <taxon>Metazoa</taxon>
        <taxon>Ecdysozoa</taxon>
        <taxon>Nematoda</taxon>
        <taxon>Chromadorea</taxon>
        <taxon>Rhabditida</taxon>
        <taxon>Tylenchina</taxon>
        <taxon>Panagrolaimomorpha</taxon>
        <taxon>Strongyloidoidea</taxon>
        <taxon>Strongyloididae</taxon>
        <taxon>Strongyloides</taxon>
    </lineage>
</organism>
<dbReference type="Pfam" id="PF13174">
    <property type="entry name" value="TPR_6"/>
    <property type="match status" value="1"/>
</dbReference>